<organism evidence="2 3">
    <name type="scientific">Candidatus Nomurabacteria bacterium CG10_big_fil_rev_8_21_14_0_10_35_16</name>
    <dbReference type="NCBI Taxonomy" id="1974731"/>
    <lineage>
        <taxon>Bacteria</taxon>
        <taxon>Candidatus Nomuraibacteriota</taxon>
    </lineage>
</organism>
<gene>
    <name evidence="2" type="ORF">COU49_00950</name>
</gene>
<sequence length="193" mass="21703">MTFSKSVGLFIIFIAVGLFSYLGVSIGYYPAAIVNADVITTRTLEGDLLAAYTYFKNAALVYGVDPNSLDTDASITELKRATLDKLITDKIILEELKNRINKNEFNSIAEKNINNLLEDNDTILEAAEKLYGLDVAAFKKIVLLPQAYKEILEGRMYLENEDFNKWLTEAKKDAWIVILNPNLVWQGGEVKIK</sequence>
<feature type="transmembrane region" description="Helical" evidence="1">
    <location>
        <begin position="7"/>
        <end position="29"/>
    </location>
</feature>
<evidence type="ECO:0000313" key="3">
    <source>
        <dbReference type="Proteomes" id="UP000230094"/>
    </source>
</evidence>
<name>A0A2H0TBL7_9BACT</name>
<keyword evidence="1" id="KW-0812">Transmembrane</keyword>
<dbReference type="EMBL" id="PFCQ01000005">
    <property type="protein sequence ID" value="PIR68419.1"/>
    <property type="molecule type" value="Genomic_DNA"/>
</dbReference>
<dbReference type="InterPro" id="IPR027304">
    <property type="entry name" value="Trigger_fact/SurA_dom_sf"/>
</dbReference>
<evidence type="ECO:0000256" key="1">
    <source>
        <dbReference type="SAM" id="Phobius"/>
    </source>
</evidence>
<protein>
    <submittedName>
        <fullName evidence="2">Uncharacterized protein</fullName>
    </submittedName>
</protein>
<reference evidence="3" key="1">
    <citation type="submission" date="2017-09" db="EMBL/GenBank/DDBJ databases">
        <title>Depth-based differentiation of microbial function through sediment-hosted aquifers and enrichment of novel symbionts in the deep terrestrial subsurface.</title>
        <authorList>
            <person name="Probst A.J."/>
            <person name="Ladd B."/>
            <person name="Jarett J.K."/>
            <person name="Geller-Mcgrath D.E."/>
            <person name="Sieber C.M.K."/>
            <person name="Emerson J.B."/>
            <person name="Anantharaman K."/>
            <person name="Thomas B.C."/>
            <person name="Malmstrom R."/>
            <person name="Stieglmeier M."/>
            <person name="Klingl A."/>
            <person name="Woyke T."/>
            <person name="Ryan C.M."/>
            <person name="Banfield J.F."/>
        </authorList>
    </citation>
    <scope>NUCLEOTIDE SEQUENCE [LARGE SCALE GENOMIC DNA]</scope>
</reference>
<comment type="caution">
    <text evidence="2">The sequence shown here is derived from an EMBL/GenBank/DDBJ whole genome shotgun (WGS) entry which is preliminary data.</text>
</comment>
<proteinExistence type="predicted"/>
<dbReference type="Proteomes" id="UP000230094">
    <property type="component" value="Unassembled WGS sequence"/>
</dbReference>
<dbReference type="SUPFAM" id="SSF109998">
    <property type="entry name" value="Triger factor/SurA peptide-binding domain-like"/>
    <property type="match status" value="1"/>
</dbReference>
<keyword evidence="1" id="KW-0472">Membrane</keyword>
<evidence type="ECO:0000313" key="2">
    <source>
        <dbReference type="EMBL" id="PIR68419.1"/>
    </source>
</evidence>
<accession>A0A2H0TBL7</accession>
<keyword evidence="1" id="KW-1133">Transmembrane helix</keyword>
<dbReference type="AlphaFoldDB" id="A0A2H0TBL7"/>